<sequence>MKSVTYDSSNISEIVKIITKLILTNKQKVTREEDLRNISENFNFNEVMSEVYISLKNIGFDLIKTKFMEKKFYILTSDGKDDNISPSHYGTLALIIALSKEIDENIKINDLKEIFTESWGTDIQFLIQNDYLRKFDELGIVKVTPLGKAVMKNIFKDLNLRDLLNVFEK</sequence>
<accession>A0A0F9NCF1</accession>
<reference evidence="1" key="1">
    <citation type="journal article" date="2015" name="Nature">
        <title>Complex archaea that bridge the gap between prokaryotes and eukaryotes.</title>
        <authorList>
            <person name="Spang A."/>
            <person name="Saw J.H."/>
            <person name="Jorgensen S.L."/>
            <person name="Zaremba-Niedzwiedzka K."/>
            <person name="Martijn J."/>
            <person name="Lind A.E."/>
            <person name="van Eijk R."/>
            <person name="Schleper C."/>
            <person name="Guy L."/>
            <person name="Ettema T.J."/>
        </authorList>
    </citation>
    <scope>NUCLEOTIDE SEQUENCE</scope>
</reference>
<protein>
    <recommendedName>
        <fullName evidence="2">MAGE domain-containing protein</fullName>
    </recommendedName>
</protein>
<gene>
    <name evidence="1" type="ORF">LCGC14_0968520</name>
</gene>
<organism evidence="1">
    <name type="scientific">marine sediment metagenome</name>
    <dbReference type="NCBI Taxonomy" id="412755"/>
    <lineage>
        <taxon>unclassified sequences</taxon>
        <taxon>metagenomes</taxon>
        <taxon>ecological metagenomes</taxon>
    </lineage>
</organism>
<dbReference type="AlphaFoldDB" id="A0A0F9NCF1"/>
<evidence type="ECO:0000313" key="1">
    <source>
        <dbReference type="EMBL" id="KKN17175.1"/>
    </source>
</evidence>
<evidence type="ECO:0008006" key="2">
    <source>
        <dbReference type="Google" id="ProtNLM"/>
    </source>
</evidence>
<comment type="caution">
    <text evidence="1">The sequence shown here is derived from an EMBL/GenBank/DDBJ whole genome shotgun (WGS) entry which is preliminary data.</text>
</comment>
<dbReference type="EMBL" id="LAZR01003548">
    <property type="protein sequence ID" value="KKN17175.1"/>
    <property type="molecule type" value="Genomic_DNA"/>
</dbReference>
<proteinExistence type="predicted"/>
<name>A0A0F9NCF1_9ZZZZ</name>